<protein>
    <submittedName>
        <fullName evidence="2">Uncharacterized protein</fullName>
    </submittedName>
</protein>
<evidence type="ECO:0000313" key="3">
    <source>
        <dbReference type="Proteomes" id="UP001304125"/>
    </source>
</evidence>
<dbReference type="Proteomes" id="UP001304125">
    <property type="component" value="Chromosome"/>
</dbReference>
<name>A0AA96FCG9_9MICO</name>
<accession>A0AA96F7G9</accession>
<reference evidence="2 3" key="1">
    <citation type="submission" date="2023-09" db="EMBL/GenBank/DDBJ databases">
        <title>Demequina sp. a novel bacteria isolated from Capsicum annuum.</title>
        <authorList>
            <person name="Humaira Z."/>
            <person name="Lee J."/>
            <person name="Cho D."/>
        </authorList>
    </citation>
    <scope>NUCLEOTIDE SEQUENCE</scope>
    <source>
        <strain evidence="1 3">OYTSA14</strain>
        <strain evidence="2">PMTSA13</strain>
    </source>
</reference>
<evidence type="ECO:0000313" key="2">
    <source>
        <dbReference type="EMBL" id="WNM27603.1"/>
    </source>
</evidence>
<accession>A0AA96FCG9</accession>
<gene>
    <name evidence="1" type="ORF">RN606_00670</name>
    <name evidence="2" type="ORF">RN607_00955</name>
</gene>
<dbReference type="EMBL" id="CP134879">
    <property type="protein sequence ID" value="WNM24694.1"/>
    <property type="molecule type" value="Genomic_DNA"/>
</dbReference>
<organism evidence="2">
    <name type="scientific">Demequina capsici</name>
    <dbReference type="NCBI Taxonomy" id="3075620"/>
    <lineage>
        <taxon>Bacteria</taxon>
        <taxon>Bacillati</taxon>
        <taxon>Actinomycetota</taxon>
        <taxon>Actinomycetes</taxon>
        <taxon>Micrococcales</taxon>
        <taxon>Demequinaceae</taxon>
        <taxon>Demequina</taxon>
    </lineage>
</organism>
<dbReference type="AlphaFoldDB" id="A0AA96FCG9"/>
<keyword evidence="3" id="KW-1185">Reference proteome</keyword>
<dbReference type="EMBL" id="CP134880">
    <property type="protein sequence ID" value="WNM27603.1"/>
    <property type="molecule type" value="Genomic_DNA"/>
</dbReference>
<dbReference type="KEGG" id="dcp:RN607_00955"/>
<dbReference type="RefSeq" id="WP_313498815.1">
    <property type="nucleotide sequence ID" value="NZ_CP134879.1"/>
</dbReference>
<proteinExistence type="predicted"/>
<evidence type="ECO:0000313" key="1">
    <source>
        <dbReference type="EMBL" id="WNM24694.1"/>
    </source>
</evidence>
<sequence>MVLTACSAGGSGGEAPSSDSSLYGVWDAAAAEIPEFAPLSEMSDAQREALSDGVVTFAEYEEGVHLALDCMRDAGIDVIGGEVDSSGPYPKIDYAYAATAPGLTESQTTEISDGCLATHSFYLETEYQLSDANQEAEDAYFTQVRDEFIACLEHQGATVDPSATNDELRRLAAGLGYSSEGTNCFTETGAE</sequence>
<dbReference type="Proteomes" id="UP001303408">
    <property type="component" value="Chromosome"/>
</dbReference>